<comment type="subcellular location">
    <subcellularLocation>
        <location evidence="1 6">Virion</location>
    </subcellularLocation>
</comment>
<evidence type="ECO:0000256" key="2">
    <source>
        <dbReference type="ARBA" id="ARBA00006131"/>
    </source>
</evidence>
<keyword evidence="5 6" id="KW-0946">Virion</keyword>
<protein>
    <recommendedName>
        <fullName evidence="6">Capsid protein</fullName>
    </recommendedName>
</protein>
<name>A0AAU7SS81_9VIRU</name>
<evidence type="ECO:0000256" key="3">
    <source>
        <dbReference type="ARBA" id="ARBA00022431"/>
    </source>
</evidence>
<evidence type="ECO:0000256" key="5">
    <source>
        <dbReference type="ARBA" id="ARBA00022844"/>
    </source>
</evidence>
<sequence length="726" mass="85197">MAWRWWKRRRRWWLRKRWTRGRLRRRWTRPTRRRPRRRRVRRRRRWRRGRPRRRLYRRYRRKKRRRRKPKIVLKQWQPDITKRCYIIGYIPAIICGAGTWSHNYTSHLLDIIPKGPFGGGHSTMRFSLKVLFEEHLRHLNFWTRSNQDLELVRYFRCSFKFYRDQDTDYIVHYSRKTPLGGNRLTAPSLHPGVQMLSKNKILVPSYATKPKGGSYVKVTIAPPTLLTDKWYFSKDVCDTTLVNLDVVLCNLRFPFCSPQTDNPCITFQVLHSIYNDFLSIVNTENYKNTFVNSLKSKLGTTWASRLNTFRTEGCYSHPKLPKKNLTPADNTTYFTNPDGLWGDAVFDITDPSIITKNMESYAKSAEARGVTGDPAFCHLTGIYSPPWLTPGRISPETPGLYTDVTYNPYADKGVGNRIWVDYCSKKGNKYDNTSKCLLEDMPLWMVCFGYVDWVKKETGNWGIPLWARVLLRCPYTSPKLYNENDPTYGWVPISYYFGEGKMPNGDMYVPFKVRMKWYPSMWNQEPVLNDLAKSGPFAYKNTKTSVNVTAKYKFTFNFGGNPVPSQIVQDPCTQSTYDIPGTGNLPRRIQVIDPKVLGPHYSFHRWDFRRGLFGQQAIKRVSEQPTTSEFLFSGPKRPRIDQGPYIPPEKGSGSLQRESRPWSSSETEAETEAPSEEDPENQEEQVLQFQLRQQLREQRKLRQGIQCLFEQLITTQQGVHKNPLLE</sequence>
<comment type="similarity">
    <text evidence="2 6">Belongs to the anelloviridae capsid protein family.</text>
</comment>
<keyword evidence="3 6" id="KW-1140">T=1 icosahedral capsid protein</keyword>
<accession>A0AAU7SS81</accession>
<proteinExistence type="inferred from homology"/>
<evidence type="ECO:0000256" key="6">
    <source>
        <dbReference type="RuleBase" id="RU361230"/>
    </source>
</evidence>
<dbReference type="Pfam" id="PF02956">
    <property type="entry name" value="TT_ORF1"/>
    <property type="match status" value="1"/>
</dbReference>
<evidence type="ECO:0000313" key="8">
    <source>
        <dbReference type="EMBL" id="XBU06442.1"/>
    </source>
</evidence>
<dbReference type="GO" id="GO:0039615">
    <property type="term" value="C:T=1 icosahedral viral capsid"/>
    <property type="evidence" value="ECO:0007669"/>
    <property type="project" value="UniProtKB-UniRule"/>
</dbReference>
<evidence type="ECO:0000256" key="4">
    <source>
        <dbReference type="ARBA" id="ARBA00022561"/>
    </source>
</evidence>
<comment type="function">
    <text evidence="6">Self-assembles to form an icosahedral capsid.</text>
</comment>
<keyword evidence="4 6" id="KW-0167">Capsid protein</keyword>
<dbReference type="InterPro" id="IPR004219">
    <property type="entry name" value="TTvirus_Unk"/>
</dbReference>
<dbReference type="EMBL" id="PP856895">
    <property type="protein sequence ID" value="XBU06442.1"/>
    <property type="molecule type" value="Genomic_DNA"/>
</dbReference>
<feature type="compositionally biased region" description="Acidic residues" evidence="7">
    <location>
        <begin position="667"/>
        <end position="683"/>
    </location>
</feature>
<organism evidence="8">
    <name type="scientific">Torque teno virus 40</name>
    <dbReference type="NCBI Taxonomy" id="3163398"/>
    <lineage>
        <taxon>Viruses</taxon>
        <taxon>Monodnaviria</taxon>
        <taxon>Shotokuvirae</taxon>
        <taxon>Commensaviricota</taxon>
        <taxon>Cardeaviricetes</taxon>
        <taxon>Sanitavirales</taxon>
        <taxon>Anelloviridae</taxon>
    </lineage>
</organism>
<reference evidence="8" key="1">
    <citation type="submission" date="2024-05" db="EMBL/GenBank/DDBJ databases">
        <authorList>
            <person name="Laubscher F."/>
            <person name="Chudzinski V."/>
            <person name="Cordey S."/>
            <person name="Hosszu-Fellous K."/>
            <person name="Kaiser L."/>
        </authorList>
    </citation>
    <scope>NUCLEOTIDE SEQUENCE</scope>
    <source>
        <strain evidence="8">933D3-4</strain>
    </source>
</reference>
<evidence type="ECO:0000256" key="1">
    <source>
        <dbReference type="ARBA" id="ARBA00004328"/>
    </source>
</evidence>
<evidence type="ECO:0000256" key="7">
    <source>
        <dbReference type="SAM" id="MobiDB-lite"/>
    </source>
</evidence>
<feature type="region of interest" description="Disordered" evidence="7">
    <location>
        <begin position="624"/>
        <end position="687"/>
    </location>
</feature>